<dbReference type="KEGG" id="tae:TepiRe1_0071"/>
<gene>
    <name evidence="1" type="ordered locus">TEPIRE1_0071</name>
</gene>
<dbReference type="EMBL" id="HF563609">
    <property type="protein sequence ID" value="CDI40275.1"/>
    <property type="molecule type" value="Genomic_DNA"/>
</dbReference>
<accession>U4Q7Q0</accession>
<evidence type="ECO:0000313" key="1">
    <source>
        <dbReference type="EMBL" id="CDI40275.1"/>
    </source>
</evidence>
<dbReference type="HOGENOM" id="CLU_1433900_0_0_9"/>
<sequence length="211" mass="24976">MVVNIVWNKETVNVKILDFCLWLSSPMYARIESRKLEQLYNESVKYGQTLASKYPLKNENIQSELIDYGVSEIQTFQTLRLKNVSEKAYYDIDTKQILWDDQFALTLFQKDDQAEELLGSVQKVEQALLIHEFFHFIEENFEMPTDEFVFPNCHTNIASIFREIAAFAFTNVELDNYICQFIDVLSLKINKPTQYNELCRQYLIREKETHI</sequence>
<evidence type="ECO:0000313" key="2">
    <source>
        <dbReference type="Proteomes" id="UP000010802"/>
    </source>
</evidence>
<organism evidence="1 2">
    <name type="scientific">Tepidanaerobacter acetatoxydans (strain DSM 21804 / JCM 16047 / Re1)</name>
    <dbReference type="NCBI Taxonomy" id="1209989"/>
    <lineage>
        <taxon>Bacteria</taxon>
        <taxon>Bacillati</taxon>
        <taxon>Bacillota</taxon>
        <taxon>Clostridia</taxon>
        <taxon>Thermosediminibacterales</taxon>
        <taxon>Tepidanaerobacteraceae</taxon>
        <taxon>Tepidanaerobacter</taxon>
    </lineage>
</organism>
<protein>
    <submittedName>
        <fullName evidence="1">Uncharacterized protein</fullName>
    </submittedName>
</protein>
<keyword evidence="2" id="KW-1185">Reference proteome</keyword>
<name>U4Q7Q0_TEPAE</name>
<proteinExistence type="predicted"/>
<dbReference type="Proteomes" id="UP000010802">
    <property type="component" value="Chromosome"/>
</dbReference>
<reference evidence="2" key="1">
    <citation type="journal article" date="2013" name="Genome Announc.">
        <title>First genome sequence of a syntrophic acetate-oxidizing bacterium, Tepidanaerobacter acetatoxydans strain Re1.</title>
        <authorList>
            <person name="Manzoor S."/>
            <person name="Bongcam-Rudloff E."/>
            <person name="Schnurer A."/>
            <person name="Muller B."/>
        </authorList>
    </citation>
    <scope>NUCLEOTIDE SEQUENCE [LARGE SCALE GENOMIC DNA]</scope>
    <source>
        <strain evidence="2">Re1</strain>
    </source>
</reference>
<dbReference type="STRING" id="1209989.TepRe1_0068"/>
<dbReference type="AlphaFoldDB" id="U4Q7Q0"/>